<accession>A0ABS0MMQ0</accession>
<feature type="region of interest" description="Disordered" evidence="1">
    <location>
        <begin position="109"/>
        <end position="139"/>
    </location>
</feature>
<evidence type="ECO:0000313" key="3">
    <source>
        <dbReference type="Proteomes" id="UP000638986"/>
    </source>
</evidence>
<evidence type="ECO:0008006" key="4">
    <source>
        <dbReference type="Google" id="ProtNLM"/>
    </source>
</evidence>
<dbReference type="EMBL" id="JADTXM010000002">
    <property type="protein sequence ID" value="MBH3437780.1"/>
    <property type="molecule type" value="Genomic_DNA"/>
</dbReference>
<gene>
    <name evidence="2" type="ORF">I5Q09_03645</name>
</gene>
<reference evidence="2 3" key="1">
    <citation type="submission" date="2020-11" db="EMBL/GenBank/DDBJ databases">
        <title>Enhanced detection system for hospital associated transmission using whole genome sequencing surveillance.</title>
        <authorList>
            <person name="Harrison L.H."/>
            <person name="Van Tyne D."/>
            <person name="Marsh J.W."/>
            <person name="Griffith M.P."/>
            <person name="Snyder D.J."/>
            <person name="Cooper V.S."/>
            <person name="Mustapha M."/>
        </authorList>
    </citation>
    <scope>NUCLEOTIDE SEQUENCE [LARGE SCALE GENOMIC DNA]</scope>
    <source>
        <strain evidence="2 3">PSB00013</strain>
    </source>
</reference>
<organism evidence="2 3">
    <name type="scientific">Pseudomonas luteola</name>
    <dbReference type="NCBI Taxonomy" id="47886"/>
    <lineage>
        <taxon>Bacteria</taxon>
        <taxon>Pseudomonadati</taxon>
        <taxon>Pseudomonadota</taxon>
        <taxon>Gammaproteobacteria</taxon>
        <taxon>Pseudomonadales</taxon>
        <taxon>Pseudomonadaceae</taxon>
        <taxon>Pseudomonas</taxon>
    </lineage>
</organism>
<protein>
    <recommendedName>
        <fullName evidence="4">Terminase</fullName>
    </recommendedName>
</protein>
<sequence length="139" mass="15352">MARPRTPTNVLDARGSFRKHSERKQTDPATSGPLTEPPSHLNEQALACWKEIAGAAPLEILTNSDRIALEMAAMLLAQFRADPVEFPAMKLTRLEVLLGKFSMTPADRARISTEKTKKPSSNPLQICEGGVRRKLEDSQ</sequence>
<proteinExistence type="predicted"/>
<name>A0ABS0MMQ0_PSELU</name>
<feature type="region of interest" description="Disordered" evidence="1">
    <location>
        <begin position="1"/>
        <end position="40"/>
    </location>
</feature>
<evidence type="ECO:0000313" key="2">
    <source>
        <dbReference type="EMBL" id="MBH3437780.1"/>
    </source>
</evidence>
<evidence type="ECO:0000256" key="1">
    <source>
        <dbReference type="SAM" id="MobiDB-lite"/>
    </source>
</evidence>
<dbReference type="RefSeq" id="WP_197870912.1">
    <property type="nucleotide sequence ID" value="NZ_JADTXM010000002.1"/>
</dbReference>
<comment type="caution">
    <text evidence="2">The sequence shown here is derived from an EMBL/GenBank/DDBJ whole genome shotgun (WGS) entry which is preliminary data.</text>
</comment>
<dbReference type="Proteomes" id="UP000638986">
    <property type="component" value="Unassembled WGS sequence"/>
</dbReference>
<feature type="compositionally biased region" description="Basic and acidic residues" evidence="1">
    <location>
        <begin position="130"/>
        <end position="139"/>
    </location>
</feature>